<dbReference type="WBParaSite" id="PSU_v2.g13087.t1">
    <property type="protein sequence ID" value="PSU_v2.g13087.t1"/>
    <property type="gene ID" value="PSU_v2.g13087"/>
</dbReference>
<proteinExistence type="predicted"/>
<evidence type="ECO:0000313" key="1">
    <source>
        <dbReference type="Proteomes" id="UP000887577"/>
    </source>
</evidence>
<accession>A0A914Y5Z0</accession>
<sequence length="106" mass="10584">MIQCSNVDVNGTVSVGVVDFTFASPTTAIGIKSTVSLTLSITAVVEDITVSGSAVSAAMVVTSTFSSTGIDFVDNKTEDSVSATLGTAGSSTIFTTTVVCSTMGIT</sequence>
<organism evidence="1 2">
    <name type="scientific">Panagrolaimus superbus</name>
    <dbReference type="NCBI Taxonomy" id="310955"/>
    <lineage>
        <taxon>Eukaryota</taxon>
        <taxon>Metazoa</taxon>
        <taxon>Ecdysozoa</taxon>
        <taxon>Nematoda</taxon>
        <taxon>Chromadorea</taxon>
        <taxon>Rhabditida</taxon>
        <taxon>Tylenchina</taxon>
        <taxon>Panagrolaimomorpha</taxon>
        <taxon>Panagrolaimoidea</taxon>
        <taxon>Panagrolaimidae</taxon>
        <taxon>Panagrolaimus</taxon>
    </lineage>
</organism>
<dbReference type="Proteomes" id="UP000887577">
    <property type="component" value="Unplaced"/>
</dbReference>
<protein>
    <submittedName>
        <fullName evidence="2">Uncharacterized protein</fullName>
    </submittedName>
</protein>
<keyword evidence="1" id="KW-1185">Reference proteome</keyword>
<dbReference type="AlphaFoldDB" id="A0A914Y5Z0"/>
<name>A0A914Y5Z0_9BILA</name>
<reference evidence="2" key="1">
    <citation type="submission" date="2022-11" db="UniProtKB">
        <authorList>
            <consortium name="WormBaseParasite"/>
        </authorList>
    </citation>
    <scope>IDENTIFICATION</scope>
</reference>
<evidence type="ECO:0000313" key="2">
    <source>
        <dbReference type="WBParaSite" id="PSU_v2.g13087.t1"/>
    </source>
</evidence>